<evidence type="ECO:0000256" key="2">
    <source>
        <dbReference type="SAM" id="Phobius"/>
    </source>
</evidence>
<gene>
    <name evidence="3" type="ORF">F5X68DRAFT_277176</name>
</gene>
<feature type="transmembrane region" description="Helical" evidence="2">
    <location>
        <begin position="251"/>
        <end position="275"/>
    </location>
</feature>
<proteinExistence type="predicted"/>
<dbReference type="OrthoDB" id="5096326at2759"/>
<protein>
    <submittedName>
        <fullName evidence="3">Uncharacterized protein</fullName>
    </submittedName>
</protein>
<keyword evidence="4" id="KW-1185">Reference proteome</keyword>
<reference evidence="3" key="1">
    <citation type="journal article" date="2021" name="Nat. Commun.">
        <title>Genetic determinants of endophytism in the Arabidopsis root mycobiome.</title>
        <authorList>
            <person name="Mesny F."/>
            <person name="Miyauchi S."/>
            <person name="Thiergart T."/>
            <person name="Pickel B."/>
            <person name="Atanasova L."/>
            <person name="Karlsson M."/>
            <person name="Huettel B."/>
            <person name="Barry K.W."/>
            <person name="Haridas S."/>
            <person name="Chen C."/>
            <person name="Bauer D."/>
            <person name="Andreopoulos W."/>
            <person name="Pangilinan J."/>
            <person name="LaButti K."/>
            <person name="Riley R."/>
            <person name="Lipzen A."/>
            <person name="Clum A."/>
            <person name="Drula E."/>
            <person name="Henrissat B."/>
            <person name="Kohler A."/>
            <person name="Grigoriev I.V."/>
            <person name="Martin F.M."/>
            <person name="Hacquard S."/>
        </authorList>
    </citation>
    <scope>NUCLEOTIDE SEQUENCE</scope>
    <source>
        <strain evidence="3">MPI-SDFR-AT-0117</strain>
    </source>
</reference>
<sequence length="307" mass="32560">MADMRKALGLCESKGLRIWLLVTTLIGLAANVIVLVSCATPGTQSLYLYRVDRSRLAAALSNLSDKGVWALNDTSLPDHWYWGMSGVCAIWQPDEQSTEGNVTCRQKFPPIFSITDMVEIALQSREGEAGRVNNTASMVAVWEEAYGELPEDARQDEEAAFVDLIKACGALAILSAVVAFGLLAVSGAALGEGWAKRPSLWLLYVVSVLDGAMMFGSAVLAVLAMNKGPRWALEAADVRAELVSDFVGPGLYVFFAGALIKLGVVAMAVAAVVIVNLAASLRAKPPADEEKVEEKAEGAEAPAEAAS</sequence>
<accession>A0A9P8V8W9</accession>
<evidence type="ECO:0000313" key="4">
    <source>
        <dbReference type="Proteomes" id="UP000770015"/>
    </source>
</evidence>
<dbReference type="AlphaFoldDB" id="A0A9P8V8W9"/>
<evidence type="ECO:0000256" key="1">
    <source>
        <dbReference type="SAM" id="MobiDB-lite"/>
    </source>
</evidence>
<feature type="transmembrane region" description="Helical" evidence="2">
    <location>
        <begin position="202"/>
        <end position="225"/>
    </location>
</feature>
<dbReference type="EMBL" id="JAGSXJ010000017">
    <property type="protein sequence ID" value="KAH6683647.1"/>
    <property type="molecule type" value="Genomic_DNA"/>
</dbReference>
<feature type="region of interest" description="Disordered" evidence="1">
    <location>
        <begin position="284"/>
        <end position="307"/>
    </location>
</feature>
<dbReference type="Proteomes" id="UP000770015">
    <property type="component" value="Unassembled WGS sequence"/>
</dbReference>
<keyword evidence="2" id="KW-1133">Transmembrane helix</keyword>
<comment type="caution">
    <text evidence="3">The sequence shown here is derived from an EMBL/GenBank/DDBJ whole genome shotgun (WGS) entry which is preliminary data.</text>
</comment>
<feature type="transmembrane region" description="Helical" evidence="2">
    <location>
        <begin position="170"/>
        <end position="190"/>
    </location>
</feature>
<organism evidence="3 4">
    <name type="scientific">Plectosphaerella plurivora</name>
    <dbReference type="NCBI Taxonomy" id="936078"/>
    <lineage>
        <taxon>Eukaryota</taxon>
        <taxon>Fungi</taxon>
        <taxon>Dikarya</taxon>
        <taxon>Ascomycota</taxon>
        <taxon>Pezizomycotina</taxon>
        <taxon>Sordariomycetes</taxon>
        <taxon>Hypocreomycetidae</taxon>
        <taxon>Glomerellales</taxon>
        <taxon>Plectosphaerellaceae</taxon>
        <taxon>Plectosphaerella</taxon>
    </lineage>
</organism>
<keyword evidence="2" id="KW-0812">Transmembrane</keyword>
<keyword evidence="2" id="KW-0472">Membrane</keyword>
<name>A0A9P8V8W9_9PEZI</name>
<evidence type="ECO:0000313" key="3">
    <source>
        <dbReference type="EMBL" id="KAH6683647.1"/>
    </source>
</evidence>
<feature type="compositionally biased region" description="Basic and acidic residues" evidence="1">
    <location>
        <begin position="285"/>
        <end position="298"/>
    </location>
</feature>